<organism evidence="3 4">
    <name type="scientific">Chitinophaga defluvii</name>
    <dbReference type="NCBI Taxonomy" id="3163343"/>
    <lineage>
        <taxon>Bacteria</taxon>
        <taxon>Pseudomonadati</taxon>
        <taxon>Bacteroidota</taxon>
        <taxon>Chitinophagia</taxon>
        <taxon>Chitinophagales</taxon>
        <taxon>Chitinophagaceae</taxon>
        <taxon>Chitinophaga</taxon>
    </lineage>
</organism>
<comment type="caution">
    <text evidence="3">The sequence shown here is derived from an EMBL/GenBank/DDBJ whole genome shotgun (WGS) entry which is preliminary data.</text>
</comment>
<feature type="signal peptide" evidence="2">
    <location>
        <begin position="1"/>
        <end position="19"/>
    </location>
</feature>
<feature type="chain" id="PRO_5047379455" description="Endosialidase-like protein" evidence="2">
    <location>
        <begin position="20"/>
        <end position="268"/>
    </location>
</feature>
<sequence length="268" mass="28706">MKQTTSIVLLLLMAGAVHAQTLQSVTDNGNNTTTNPIIVQGNEAARSFSLKNNQGILRWGIGLANDDGNTLMIHQYSATGVYSASPLTINGSLVKIPGRLVMGASTDDGVSAIQLNGVVLADKFRLNTITTPGPGGGVFAPASATVGIYTSNGERLRIDGNGNVGIGTKKTDVYRLAVEGTIAARKMKVTQEAWPDYVFEDHYKLPSLQETAAFIKVNRHLPDIPSASEIAANGLDLGEMNKKLLQKIEELTLHLIRLEAEVEKLKNK</sequence>
<feature type="coiled-coil region" evidence="1">
    <location>
        <begin position="241"/>
        <end position="268"/>
    </location>
</feature>
<gene>
    <name evidence="3" type="ORF">ABR189_29330</name>
</gene>
<keyword evidence="2" id="KW-0732">Signal</keyword>
<keyword evidence="1" id="KW-0175">Coiled coil</keyword>
<evidence type="ECO:0000256" key="1">
    <source>
        <dbReference type="SAM" id="Coils"/>
    </source>
</evidence>
<proteinExistence type="predicted"/>
<dbReference type="EMBL" id="JBEXAC010000004">
    <property type="protein sequence ID" value="MET7001520.1"/>
    <property type="molecule type" value="Genomic_DNA"/>
</dbReference>
<evidence type="ECO:0000313" key="4">
    <source>
        <dbReference type="Proteomes" id="UP001549749"/>
    </source>
</evidence>
<protein>
    <recommendedName>
        <fullName evidence="5">Endosialidase-like protein</fullName>
    </recommendedName>
</protein>
<name>A0ABV2TER6_9BACT</name>
<accession>A0ABV2TER6</accession>
<keyword evidence="4" id="KW-1185">Reference proteome</keyword>
<reference evidence="3 4" key="1">
    <citation type="submission" date="2024-06" db="EMBL/GenBank/DDBJ databases">
        <title>Chitinophaga defluvii sp. nov., isolated from municipal sewage.</title>
        <authorList>
            <person name="Zhang L."/>
        </authorList>
    </citation>
    <scope>NUCLEOTIDE SEQUENCE [LARGE SCALE GENOMIC DNA]</scope>
    <source>
        <strain evidence="3 4">H8</strain>
    </source>
</reference>
<evidence type="ECO:0000313" key="3">
    <source>
        <dbReference type="EMBL" id="MET7001520.1"/>
    </source>
</evidence>
<dbReference type="Proteomes" id="UP001549749">
    <property type="component" value="Unassembled WGS sequence"/>
</dbReference>
<evidence type="ECO:0000256" key="2">
    <source>
        <dbReference type="SAM" id="SignalP"/>
    </source>
</evidence>
<dbReference type="RefSeq" id="WP_354664092.1">
    <property type="nucleotide sequence ID" value="NZ_JBEXAC010000004.1"/>
</dbReference>
<evidence type="ECO:0008006" key="5">
    <source>
        <dbReference type="Google" id="ProtNLM"/>
    </source>
</evidence>